<evidence type="ECO:0000313" key="3">
    <source>
        <dbReference type="Proteomes" id="UP000234323"/>
    </source>
</evidence>
<dbReference type="VEuPathDB" id="FungiDB:FUN_016599"/>
<comment type="caution">
    <text evidence="2">The sequence shown here is derived from an EMBL/GenBank/DDBJ whole genome shotgun (WGS) entry which is preliminary data.</text>
</comment>
<dbReference type="Proteomes" id="UP000234323">
    <property type="component" value="Unassembled WGS sequence"/>
</dbReference>
<dbReference type="InterPro" id="IPR055854">
    <property type="entry name" value="DUF7431"/>
</dbReference>
<dbReference type="VEuPathDB" id="FungiDB:RhiirA1_387410"/>
<gene>
    <name evidence="2" type="ORF">RhiirA4_475848</name>
</gene>
<evidence type="ECO:0000313" key="2">
    <source>
        <dbReference type="EMBL" id="PKY55955.1"/>
    </source>
</evidence>
<dbReference type="VEuPathDB" id="FungiDB:RhiirFUN_005041"/>
<evidence type="ECO:0000259" key="1">
    <source>
        <dbReference type="Pfam" id="PF24209"/>
    </source>
</evidence>
<dbReference type="AlphaFoldDB" id="A0A2I1HAT4"/>
<proteinExistence type="predicted"/>
<protein>
    <recommendedName>
        <fullName evidence="1">DUF7431 domain-containing protein</fullName>
    </recommendedName>
</protein>
<feature type="domain" description="DUF7431" evidence="1">
    <location>
        <begin position="374"/>
        <end position="653"/>
    </location>
</feature>
<accession>A0A2I1HAT4</accession>
<keyword evidence="3" id="KW-1185">Reference proteome</keyword>
<organism evidence="2 3">
    <name type="scientific">Rhizophagus irregularis</name>
    <dbReference type="NCBI Taxonomy" id="588596"/>
    <lineage>
        <taxon>Eukaryota</taxon>
        <taxon>Fungi</taxon>
        <taxon>Fungi incertae sedis</taxon>
        <taxon>Mucoromycota</taxon>
        <taxon>Glomeromycotina</taxon>
        <taxon>Glomeromycetes</taxon>
        <taxon>Glomerales</taxon>
        <taxon>Glomeraceae</taxon>
        <taxon>Rhizophagus</taxon>
    </lineage>
</organism>
<reference evidence="2 3" key="1">
    <citation type="submission" date="2015-10" db="EMBL/GenBank/DDBJ databases">
        <title>Genome analyses suggest a sexual origin of heterokaryosis in a supposedly ancient asexual fungus.</title>
        <authorList>
            <person name="Ropars J."/>
            <person name="Sedzielewska K."/>
            <person name="Noel J."/>
            <person name="Charron P."/>
            <person name="Farinelli L."/>
            <person name="Marton T."/>
            <person name="Kruger M."/>
            <person name="Pelin A."/>
            <person name="Brachmann A."/>
            <person name="Corradi N."/>
        </authorList>
    </citation>
    <scope>NUCLEOTIDE SEQUENCE [LARGE SCALE GENOMIC DNA]</scope>
    <source>
        <strain evidence="2 3">A4</strain>
    </source>
</reference>
<name>A0A2I1HAT4_9GLOM</name>
<dbReference type="EMBL" id="LLXI01002017">
    <property type="protein sequence ID" value="PKY55955.1"/>
    <property type="molecule type" value="Genomic_DNA"/>
</dbReference>
<dbReference type="Pfam" id="PF24209">
    <property type="entry name" value="DUF7431"/>
    <property type="match status" value="1"/>
</dbReference>
<sequence>MSFFCNFNLVEVAVQIDKQSVLVHLKLNDKLSIVRTELGKNSIIKMDDTLSFAKKTSQLSNNGNEINRFAEIAHEDEDKFFLSNIIVYENPNILYLTKSSNPNWKFLNDKCKLDYGCIMTNDGIKRANEKAFKLENCELENTGVSQKGTTRFSSNDVEEWMMKTNLLFTTDIEVQNFINLGLSIGTLKKERFKSETNLSYEYTKHSKLLLKFKDYLKPTEEYIKDIENAINSKKPESFLKIIEKFGQFIPTEIVLGGRVHLENCSKSSEKIVNSVNETSANIKVKGAFGTGITGTSSYSGGNTKSYNYKCKKLIGGVQPEKFENFDEITEETWIKSLVDYRNLDCIEFQKPINIFQFLPDNLRKQIFLLIGKKVLYSTTVNCEYWLNENGRPEIVELRNIPPNILTFLETEEADCNIFARVFDTEESKNKNDFFTWQILQPINGKPCLIIHCIQKNFRKRKCKLKIGWMIIGYKTDLNFVHSDFNNIQSQFDIQKKDFKLNNQPIFKTEFEYNFLYKNISSYLGISVLDKLDSSNNSLIIGHHFFNVQKDNKIGARTFSYCSKNKYCANLPNFTFCILIVSGCPNSSSTFGTISFEKQLSRKPYINFTKFNLDFNSIYINLVFTNESYYHPICLKQKSNQIKIKYLRCIKSDCYTCKNNTYNTLNISEEDIRCVYFDPCYKQELTLLRRNPKTWVVWGRSYNFWGRVTLSEELPEYNVNSSYNQYYNNSHHKKEIQAKTLKRHVEALEKFVNSTVGK</sequence>